<dbReference type="EMBL" id="LJBN01000213">
    <property type="protein sequence ID" value="OOQ82713.1"/>
    <property type="molecule type" value="Genomic_DNA"/>
</dbReference>
<feature type="region of interest" description="Disordered" evidence="1">
    <location>
        <begin position="653"/>
        <end position="701"/>
    </location>
</feature>
<evidence type="ECO:0000313" key="3">
    <source>
        <dbReference type="EMBL" id="OOQ82713.1"/>
    </source>
</evidence>
<feature type="compositionally biased region" description="Gly residues" evidence="1">
    <location>
        <begin position="673"/>
        <end position="684"/>
    </location>
</feature>
<dbReference type="Proteomes" id="UP000190744">
    <property type="component" value="Unassembled WGS sequence"/>
</dbReference>
<organism evidence="3 4">
    <name type="scientific">Penicillium brasilianum</name>
    <dbReference type="NCBI Taxonomy" id="104259"/>
    <lineage>
        <taxon>Eukaryota</taxon>
        <taxon>Fungi</taxon>
        <taxon>Dikarya</taxon>
        <taxon>Ascomycota</taxon>
        <taxon>Pezizomycotina</taxon>
        <taxon>Eurotiomycetes</taxon>
        <taxon>Eurotiomycetidae</taxon>
        <taxon>Eurotiales</taxon>
        <taxon>Aspergillaceae</taxon>
        <taxon>Penicillium</taxon>
    </lineage>
</organism>
<evidence type="ECO:0000313" key="4">
    <source>
        <dbReference type="Proteomes" id="UP000190744"/>
    </source>
</evidence>
<comment type="caution">
    <text evidence="3">The sequence shown here is derived from an EMBL/GenBank/DDBJ whole genome shotgun (WGS) entry which is preliminary data.</text>
</comment>
<keyword evidence="2" id="KW-0472">Membrane</keyword>
<keyword evidence="2" id="KW-0812">Transmembrane</keyword>
<evidence type="ECO:0000256" key="2">
    <source>
        <dbReference type="SAM" id="Phobius"/>
    </source>
</evidence>
<keyword evidence="2" id="KW-1133">Transmembrane helix</keyword>
<evidence type="ECO:0000256" key="1">
    <source>
        <dbReference type="SAM" id="MobiDB-lite"/>
    </source>
</evidence>
<feature type="transmembrane region" description="Helical" evidence="2">
    <location>
        <begin position="116"/>
        <end position="137"/>
    </location>
</feature>
<protein>
    <submittedName>
        <fullName evidence="3">Uncharacterized protein</fullName>
    </submittedName>
</protein>
<sequence length="701" mass="75671">MAAGVHTYTGVWTNWSEGSIQGLTLTLSQTNSGVLSAFLAILVSVTGGFFWSILSFALHQLRTTDPGQQRDALHYLSQAILRNKGAASAAWALLKLPFADERTLSKPQALRRTVPLAILPILVLSLFGVSSLFTSYITKAAGQSTLIRGPGCGGYEYNATDVSVANSKSLQDTYDAATYVRRCYRENASELDCNSYVRPNLPFSINPNASCPYAPDLCTYNSHAALQMDTGFLDSHADFGINAQLVDRIKYRRVTTCAPIKHGAGLATAQNSSEDGLIVYINAGGQYAEGSEYLNYTFSFTPISSLDGVGYTLSAAFAKADPTGLLNATQAWVPDPVINTTDADITMMMLNQNDMGYLEPSYDPWMTALEPATYSLDNTNFTTSMWTKSYLANLLVCTDQYQICNPNRSGNETTQCTQLGGILSTAFASFNTDPTKYLGFNGAQIATIGRFLSGNNDRSMYSNVNGRGAAALNASAIAHGNIQFYIPPTQWQTEVSTWFATSLAKEQAWAVEWATAPRNFPASSLLDASSVGWNVTAPLNSYGRAQCANQLVHNAAGYENFSVLGLALAVAVCGAIILVGSNVDYVVARVRGREGKGRYKTEQWVAEEVLVLLHGLYEASGSWRGDNKEGMVPSSVVLRDILRDLLDSEVKVGPEGKTYNDDGRAGQQSDGRGILGGEAQGMGVGSRKDSHAVVEHEVRRT</sequence>
<name>A0A1S9RB03_PENBI</name>
<proteinExistence type="predicted"/>
<reference evidence="4" key="1">
    <citation type="submission" date="2015-09" db="EMBL/GenBank/DDBJ databases">
        <authorList>
            <person name="Fill T.P."/>
            <person name="Baretta J.F."/>
            <person name="de Almeida L.G."/>
            <person name="Rocha M."/>
            <person name="de Souza D.H."/>
            <person name="Malavazi I."/>
            <person name="Cerdeira L.T."/>
            <person name="Hong H."/>
            <person name="Samborskyy M."/>
            <person name="de Vasconcelos A.T."/>
            <person name="Leadlay P."/>
            <person name="Rodrigues-Filho E."/>
        </authorList>
    </citation>
    <scope>NUCLEOTIDE SEQUENCE [LARGE SCALE GENOMIC DNA]</scope>
    <source>
        <strain evidence="4">LaBioMMi 136</strain>
    </source>
</reference>
<feature type="compositionally biased region" description="Basic and acidic residues" evidence="1">
    <location>
        <begin position="686"/>
        <end position="701"/>
    </location>
</feature>
<dbReference type="AlphaFoldDB" id="A0A1S9RB03"/>
<feature type="transmembrane region" description="Helical" evidence="2">
    <location>
        <begin position="34"/>
        <end position="58"/>
    </location>
</feature>
<gene>
    <name evidence="3" type="ORF">PEBR_37774</name>
</gene>
<feature type="compositionally biased region" description="Basic and acidic residues" evidence="1">
    <location>
        <begin position="653"/>
        <end position="664"/>
    </location>
</feature>
<feature type="transmembrane region" description="Helical" evidence="2">
    <location>
        <begin position="563"/>
        <end position="588"/>
    </location>
</feature>
<accession>A0A1S9RB03</accession>